<evidence type="ECO:0000256" key="1">
    <source>
        <dbReference type="ARBA" id="ARBA00001913"/>
    </source>
</evidence>
<evidence type="ECO:0000259" key="14">
    <source>
        <dbReference type="SMART" id="SM00861"/>
    </source>
</evidence>
<accession>A0ABM1BA63</accession>
<dbReference type="InterPro" id="IPR005474">
    <property type="entry name" value="Transketolase_N"/>
</dbReference>
<evidence type="ECO:0000256" key="10">
    <source>
        <dbReference type="ARBA" id="ARBA00022723"/>
    </source>
</evidence>
<keyword evidence="12" id="KW-0460">Magnesium</keyword>
<comment type="similarity">
    <text evidence="6">Belongs to the transketolase family.</text>
</comment>
<dbReference type="PANTHER" id="PTHR43195:SF1">
    <property type="entry name" value="FI06132P-RELATED"/>
    <property type="match status" value="1"/>
</dbReference>
<dbReference type="SUPFAM" id="SSF52922">
    <property type="entry name" value="TK C-terminal domain-like"/>
    <property type="match status" value="1"/>
</dbReference>
<dbReference type="InterPro" id="IPR009014">
    <property type="entry name" value="Transketo_C/PFOR_II"/>
</dbReference>
<comment type="cofactor">
    <cofactor evidence="1">
        <name>Ca(2+)</name>
        <dbReference type="ChEBI" id="CHEBI:29108"/>
    </cofactor>
</comment>
<comment type="cofactor">
    <cofactor evidence="3">
        <name>Co(2+)</name>
        <dbReference type="ChEBI" id="CHEBI:48828"/>
    </cofactor>
</comment>
<dbReference type="Pfam" id="PF02780">
    <property type="entry name" value="Transketolase_C"/>
    <property type="match status" value="1"/>
</dbReference>
<dbReference type="Gene3D" id="3.40.50.970">
    <property type="match status" value="2"/>
</dbReference>
<dbReference type="Pfam" id="PF02779">
    <property type="entry name" value="Transket_pyr"/>
    <property type="match status" value="1"/>
</dbReference>
<keyword evidence="13" id="KW-0786">Thiamine pyrophosphate</keyword>
<keyword evidence="9" id="KW-0808">Transferase</keyword>
<dbReference type="RefSeq" id="XP_013777919.1">
    <property type="nucleotide sequence ID" value="XM_013922465.2"/>
</dbReference>
<comment type="cofactor">
    <cofactor evidence="5">
        <name>thiamine diphosphate</name>
        <dbReference type="ChEBI" id="CHEBI:58937"/>
    </cofactor>
</comment>
<evidence type="ECO:0000256" key="11">
    <source>
        <dbReference type="ARBA" id="ARBA00022837"/>
    </source>
</evidence>
<evidence type="ECO:0000256" key="3">
    <source>
        <dbReference type="ARBA" id="ARBA00001941"/>
    </source>
</evidence>
<keyword evidence="10" id="KW-0479">Metal-binding</keyword>
<evidence type="ECO:0000256" key="12">
    <source>
        <dbReference type="ARBA" id="ARBA00022842"/>
    </source>
</evidence>
<dbReference type="EC" id="2.2.1.1" evidence="8"/>
<evidence type="ECO:0000256" key="13">
    <source>
        <dbReference type="ARBA" id="ARBA00023052"/>
    </source>
</evidence>
<dbReference type="Gene3D" id="3.40.50.920">
    <property type="match status" value="1"/>
</dbReference>
<keyword evidence="15" id="KW-1185">Reference proteome</keyword>
<dbReference type="InterPro" id="IPR033248">
    <property type="entry name" value="Transketolase_C"/>
</dbReference>
<evidence type="ECO:0000256" key="8">
    <source>
        <dbReference type="ARBA" id="ARBA00013152"/>
    </source>
</evidence>
<dbReference type="CDD" id="cd02012">
    <property type="entry name" value="TPP_TK"/>
    <property type="match status" value="1"/>
</dbReference>
<proteinExistence type="inferred from homology"/>
<dbReference type="InterPro" id="IPR029061">
    <property type="entry name" value="THDP-binding"/>
</dbReference>
<sequence length="636" mass="69183">MDSCGFLRIMAEYHCPDAKTLQELKDIANKLRIHSIRATNAGKSGHPTSCCSMAEIMSVLFFHTMRYKVSEPRNASSDRFVLSKGHAAPILYAAWAEAGLFPIDDLLNLRKIDSDLEGHPTPRLNFVDVATGSLGQGLSCAAGMAYTGKYFDKASYRVYCVIGDGEAAEGSIWEALSFAGKYKLDNLVAIFDINRLGQSEPTAFQHEMELYQGRLESFGFNAYVIDGHDVEALCKAFHEASATKDKPTAVLAKTFKGKGIREIEDQENWHGKPLGDKADDAINAILKLVSNQGPPQLCPQKPLKEDAPVVDISNISLSEPPTYNIGDKVATRLAYGTALTKLGHNCDRVVAMDGDTKNSTFSDKFRKAFPDRYVECYIAEQNLVGMAIGCSTRGRTVPFVSTFAAFFTRAFDQLRMGAISQVNIKCAGSHAGISIGEDGPSQMALEDLAMFRSLPNATVFYPSEAVSAERACELAAQTQGICFIRTSRPATAVLYSNDEKFEIGKAKVVKNSDSDQVLVIGAGVTLHEALKAADQLAQQGINIRVMDLFTVKPIDKTGILKNAAECGGRIITVEDHYPEGGLGDAVSEVVSMERNIIQKRLAVRDIPRSGPPDVLLDMFGISAKCIEKAVKEISTM</sequence>
<evidence type="ECO:0000256" key="7">
    <source>
        <dbReference type="ARBA" id="ARBA00011738"/>
    </source>
</evidence>
<gene>
    <name evidence="16" type="primary">LOC106462530</name>
</gene>
<dbReference type="SUPFAM" id="SSF52518">
    <property type="entry name" value="Thiamin diphosphate-binding fold (THDP-binding)"/>
    <property type="match status" value="2"/>
</dbReference>
<dbReference type="Pfam" id="PF00456">
    <property type="entry name" value="Transketolase_N"/>
    <property type="match status" value="1"/>
</dbReference>
<evidence type="ECO:0000256" key="4">
    <source>
        <dbReference type="ARBA" id="ARBA00001946"/>
    </source>
</evidence>
<evidence type="ECO:0000256" key="5">
    <source>
        <dbReference type="ARBA" id="ARBA00001964"/>
    </source>
</evidence>
<dbReference type="PANTHER" id="PTHR43195">
    <property type="entry name" value="TRANSKETOLASE"/>
    <property type="match status" value="1"/>
</dbReference>
<evidence type="ECO:0000313" key="15">
    <source>
        <dbReference type="Proteomes" id="UP000694941"/>
    </source>
</evidence>
<feature type="domain" description="Transketolase-like pyrimidine-binding" evidence="14">
    <location>
        <begin position="329"/>
        <end position="493"/>
    </location>
</feature>
<name>A0ABM1BA63_LIMPO</name>
<dbReference type="NCBIfam" id="NF004559">
    <property type="entry name" value="PRK05899.2-5"/>
    <property type="match status" value="1"/>
</dbReference>
<dbReference type="InterPro" id="IPR005475">
    <property type="entry name" value="Transketolase-like_Pyr-bd"/>
</dbReference>
<dbReference type="InterPro" id="IPR020826">
    <property type="entry name" value="Transketolase_BS"/>
</dbReference>
<evidence type="ECO:0000256" key="9">
    <source>
        <dbReference type="ARBA" id="ARBA00022679"/>
    </source>
</evidence>
<comment type="cofactor">
    <cofactor evidence="2">
        <name>Mn(2+)</name>
        <dbReference type="ChEBI" id="CHEBI:29035"/>
    </cofactor>
</comment>
<evidence type="ECO:0000256" key="2">
    <source>
        <dbReference type="ARBA" id="ARBA00001936"/>
    </source>
</evidence>
<dbReference type="InterPro" id="IPR051424">
    <property type="entry name" value="Transketolase-like"/>
</dbReference>
<organism evidence="15 16">
    <name type="scientific">Limulus polyphemus</name>
    <name type="common">Atlantic horseshoe crab</name>
    <dbReference type="NCBI Taxonomy" id="6850"/>
    <lineage>
        <taxon>Eukaryota</taxon>
        <taxon>Metazoa</taxon>
        <taxon>Ecdysozoa</taxon>
        <taxon>Arthropoda</taxon>
        <taxon>Chelicerata</taxon>
        <taxon>Merostomata</taxon>
        <taxon>Xiphosura</taxon>
        <taxon>Limulidae</taxon>
        <taxon>Limulus</taxon>
    </lineage>
</organism>
<comment type="subunit">
    <text evidence="7">Homodimer.</text>
</comment>
<dbReference type="CDD" id="cd07033">
    <property type="entry name" value="TPP_PYR_DXS_TK_like"/>
    <property type="match status" value="1"/>
</dbReference>
<dbReference type="Proteomes" id="UP000694941">
    <property type="component" value="Unplaced"/>
</dbReference>
<evidence type="ECO:0000256" key="6">
    <source>
        <dbReference type="ARBA" id="ARBA00007131"/>
    </source>
</evidence>
<comment type="cofactor">
    <cofactor evidence="4">
        <name>Mg(2+)</name>
        <dbReference type="ChEBI" id="CHEBI:18420"/>
    </cofactor>
</comment>
<dbReference type="SMART" id="SM00861">
    <property type="entry name" value="Transket_pyr"/>
    <property type="match status" value="1"/>
</dbReference>
<protein>
    <recommendedName>
        <fullName evidence="8">transketolase</fullName>
        <ecNumber evidence="8">2.2.1.1</ecNumber>
    </recommendedName>
</protein>
<dbReference type="GeneID" id="106462530"/>
<dbReference type="PROSITE" id="PS00802">
    <property type="entry name" value="TRANSKETOLASE_2"/>
    <property type="match status" value="1"/>
</dbReference>
<reference evidence="16" key="1">
    <citation type="submission" date="2025-08" db="UniProtKB">
        <authorList>
            <consortium name="RefSeq"/>
        </authorList>
    </citation>
    <scope>IDENTIFICATION</scope>
    <source>
        <tissue evidence="16">Muscle</tissue>
    </source>
</reference>
<evidence type="ECO:0000313" key="16">
    <source>
        <dbReference type="RefSeq" id="XP_013777919.1"/>
    </source>
</evidence>
<keyword evidence="11" id="KW-0106">Calcium</keyword>